<dbReference type="GO" id="GO:0045430">
    <property type="term" value="F:chalcone isomerase activity"/>
    <property type="evidence" value="ECO:0007669"/>
    <property type="project" value="UniProtKB-EC"/>
</dbReference>
<comment type="pathway">
    <text evidence="1">Secondary metabolite biosynthesis; flavonoid biosynthesis.</text>
</comment>
<dbReference type="GO" id="GO:0009813">
    <property type="term" value="P:flavonoid biosynthetic process"/>
    <property type="evidence" value="ECO:0007669"/>
    <property type="project" value="UniProtKB-UniPathway"/>
</dbReference>
<dbReference type="InterPro" id="IPR016087">
    <property type="entry name" value="Chalcone_isomerase"/>
</dbReference>
<dbReference type="InterPro" id="IPR016088">
    <property type="entry name" value="Chalcone_isomerase_3-sand"/>
</dbReference>
<comment type="caution">
    <text evidence="10">The sequence shown here is derived from an EMBL/GenBank/DDBJ whole genome shotgun (WGS) entry which is preliminary data.</text>
</comment>
<dbReference type="Gene3D" id="3.50.70.10">
    <property type="match status" value="1"/>
</dbReference>
<comment type="function">
    <text evidence="5">Catalyzes the intramolecular cyclization of bicyclic chalcones into tricyclic (S)-flavanones. Responsible for the isomerization of 4,2',4',6'-tetrahydroxychalcone (also termed chalcone) into naringenin.</text>
</comment>
<proteinExistence type="inferred from homology"/>
<evidence type="ECO:0000256" key="5">
    <source>
        <dbReference type="ARBA" id="ARBA00025429"/>
    </source>
</evidence>
<sequence>MTSSSRLLEPTASGGTPRSRAPPRAFIVAVDRSLALASPKRGTVVRVPYKVSIPLGRVKTAIGVYLEDATVPALARKWAGKTAGELTSDVAFFRDVVTGGFEKFARVTMIRPLTGEQYGGKVAENCVAYWKATGLYTDTEGVAVEKFKQVFKPQTFPPGASIHFTHSPSGVLTVAFSTDSSVPVAGGVAIDNKLLCEAVMESIIGEHGVSPAAKLSLAARVSELLTKGTAAAAAALRAEPVSVTA</sequence>
<evidence type="ECO:0000256" key="4">
    <source>
        <dbReference type="ARBA" id="ARBA00023241"/>
    </source>
</evidence>
<dbReference type="AlphaFoldDB" id="A0A3L6FXN0"/>
<evidence type="ECO:0000256" key="8">
    <source>
        <dbReference type="SAM" id="MobiDB-lite"/>
    </source>
</evidence>
<comment type="catalytic activity">
    <reaction evidence="6">
        <text>a chalcone = a flavanone.</text>
        <dbReference type="EC" id="5.5.1.6"/>
    </reaction>
</comment>
<name>A0A3L6FXN0_MAIZE</name>
<feature type="region of interest" description="Disordered" evidence="8">
    <location>
        <begin position="1"/>
        <end position="20"/>
    </location>
</feature>
<evidence type="ECO:0000256" key="1">
    <source>
        <dbReference type="ARBA" id="ARBA00004966"/>
    </source>
</evidence>
<evidence type="ECO:0000256" key="7">
    <source>
        <dbReference type="RuleBase" id="RU361158"/>
    </source>
</evidence>
<dbReference type="EMBL" id="NCVQ01000003">
    <property type="protein sequence ID" value="PWZ39648.1"/>
    <property type="molecule type" value="Genomic_DNA"/>
</dbReference>
<dbReference type="InterPro" id="IPR016089">
    <property type="entry name" value="Chalcone_isomerase_bundle_sf"/>
</dbReference>
<comment type="similarity">
    <text evidence="2 7">Belongs to the chalcone isomerase family.</text>
</comment>
<accession>A0A3L6FXN0</accession>
<keyword evidence="3 10" id="KW-0413">Isomerase</keyword>
<keyword evidence="4" id="KW-0284">Flavonoid biosynthesis</keyword>
<evidence type="ECO:0000313" key="10">
    <source>
        <dbReference type="EMBL" id="PWZ39648.1"/>
    </source>
</evidence>
<evidence type="ECO:0000256" key="6">
    <source>
        <dbReference type="ARBA" id="ARBA00034056"/>
    </source>
</evidence>
<evidence type="ECO:0000259" key="9">
    <source>
        <dbReference type="Pfam" id="PF02431"/>
    </source>
</evidence>
<dbReference type="Gene3D" id="1.10.890.20">
    <property type="match status" value="1"/>
</dbReference>
<dbReference type="PANTHER" id="PTHR28039:SF8">
    <property type="entry name" value="CHALCONE--FLAVANONE ISOMERASE 1-RELATED"/>
    <property type="match status" value="1"/>
</dbReference>
<protein>
    <recommendedName>
        <fullName evidence="7">Chalcone-flavonone isomerase family protein</fullName>
    </recommendedName>
</protein>
<dbReference type="Pfam" id="PF02431">
    <property type="entry name" value="Chalcone"/>
    <property type="match status" value="1"/>
</dbReference>
<organism evidence="10">
    <name type="scientific">Zea mays</name>
    <name type="common">Maize</name>
    <dbReference type="NCBI Taxonomy" id="4577"/>
    <lineage>
        <taxon>Eukaryota</taxon>
        <taxon>Viridiplantae</taxon>
        <taxon>Streptophyta</taxon>
        <taxon>Embryophyta</taxon>
        <taxon>Tracheophyta</taxon>
        <taxon>Spermatophyta</taxon>
        <taxon>Magnoliopsida</taxon>
        <taxon>Liliopsida</taxon>
        <taxon>Poales</taxon>
        <taxon>Poaceae</taxon>
        <taxon>PACMAD clade</taxon>
        <taxon>Panicoideae</taxon>
        <taxon>Andropogonodae</taxon>
        <taxon>Andropogoneae</taxon>
        <taxon>Tripsacinae</taxon>
        <taxon>Zea</taxon>
    </lineage>
</organism>
<evidence type="ECO:0000256" key="2">
    <source>
        <dbReference type="ARBA" id="ARBA00007166"/>
    </source>
</evidence>
<gene>
    <name evidence="10" type="primary">CHI_1</name>
    <name evidence="10" type="ORF">Zm00014a_038215</name>
</gene>
<evidence type="ECO:0000256" key="3">
    <source>
        <dbReference type="ARBA" id="ARBA00023235"/>
    </source>
</evidence>
<feature type="domain" description="Chalcone isomerase" evidence="9">
    <location>
        <begin position="60"/>
        <end position="224"/>
    </location>
</feature>
<dbReference type="Proteomes" id="UP000251960">
    <property type="component" value="Chromosome 2"/>
</dbReference>
<dbReference type="SUPFAM" id="SSF54626">
    <property type="entry name" value="Chalcone isomerase"/>
    <property type="match status" value="1"/>
</dbReference>
<reference evidence="10" key="1">
    <citation type="journal article" date="2018" name="Nat. Genet.">
        <title>Extensive intraspecific gene order and gene structural variations between Mo17 and other maize genomes.</title>
        <authorList>
            <person name="Sun S."/>
            <person name="Zhou Y."/>
            <person name="Chen J."/>
            <person name="Shi J."/>
            <person name="Zhao H."/>
            <person name="Zhao H."/>
            <person name="Song W."/>
            <person name="Zhang M."/>
            <person name="Cui Y."/>
            <person name="Dong X."/>
            <person name="Liu H."/>
            <person name="Ma X."/>
            <person name="Jiao Y."/>
            <person name="Wang B."/>
            <person name="Wei X."/>
            <person name="Stein J.C."/>
            <person name="Glaubitz J.C."/>
            <person name="Lu F."/>
            <person name="Yu G."/>
            <person name="Liang C."/>
            <person name="Fengler K."/>
            <person name="Li B."/>
            <person name="Rafalski A."/>
            <person name="Schnable P.S."/>
            <person name="Ware D.H."/>
            <person name="Buckler E.S."/>
            <person name="Lai J."/>
        </authorList>
    </citation>
    <scope>NUCLEOTIDE SEQUENCE [LARGE SCALE GENOMIC DNA]</scope>
    <source>
        <tissue evidence="10">Seedling</tissue>
    </source>
</reference>
<dbReference type="InterPro" id="IPR044164">
    <property type="entry name" value="CFI"/>
</dbReference>
<dbReference type="UniPathway" id="UPA00154"/>
<dbReference type="InterPro" id="IPR036298">
    <property type="entry name" value="Chalcone_isomerase_sf"/>
</dbReference>
<dbReference type="PANTHER" id="PTHR28039">
    <property type="entry name" value="CHALCONE--FLAVONONE ISOMERASE 1-RELATED"/>
    <property type="match status" value="1"/>
</dbReference>
<dbReference type="ExpressionAtlas" id="A0A3L6FXN0">
    <property type="expression patterns" value="baseline and differential"/>
</dbReference>